<keyword evidence="3 6" id="KW-0378">Hydrolase</keyword>
<evidence type="ECO:0000256" key="4">
    <source>
        <dbReference type="SAM" id="MobiDB-lite"/>
    </source>
</evidence>
<keyword evidence="2" id="KW-0479">Metal-binding</keyword>
<evidence type="ECO:0000259" key="5">
    <source>
        <dbReference type="Pfam" id="PF00884"/>
    </source>
</evidence>
<dbReference type="GO" id="GO:0005737">
    <property type="term" value="C:cytoplasm"/>
    <property type="evidence" value="ECO:0007669"/>
    <property type="project" value="TreeGrafter"/>
</dbReference>
<proteinExistence type="inferred from homology"/>
<dbReference type="InterPro" id="IPR024607">
    <property type="entry name" value="Sulfatase_CS"/>
</dbReference>
<feature type="domain" description="Sulfatase N-terminal" evidence="5">
    <location>
        <begin position="6"/>
        <end position="382"/>
    </location>
</feature>
<dbReference type="SUPFAM" id="SSF53649">
    <property type="entry name" value="Alkaline phosphatase-like"/>
    <property type="match status" value="1"/>
</dbReference>
<organism evidence="6 7">
    <name type="scientific">Candidatus Gemmiger avistercoris</name>
    <dbReference type="NCBI Taxonomy" id="2838606"/>
    <lineage>
        <taxon>Bacteria</taxon>
        <taxon>Bacillati</taxon>
        <taxon>Bacillota</taxon>
        <taxon>Clostridia</taxon>
        <taxon>Eubacteriales</taxon>
        <taxon>Gemmiger</taxon>
    </lineage>
</organism>
<evidence type="ECO:0000256" key="3">
    <source>
        <dbReference type="ARBA" id="ARBA00022801"/>
    </source>
</evidence>
<evidence type="ECO:0000256" key="2">
    <source>
        <dbReference type="ARBA" id="ARBA00022723"/>
    </source>
</evidence>
<dbReference type="EMBL" id="DXBF01000003">
    <property type="protein sequence ID" value="HIZ61178.1"/>
    <property type="molecule type" value="Genomic_DNA"/>
</dbReference>
<feature type="region of interest" description="Disordered" evidence="4">
    <location>
        <begin position="158"/>
        <end position="184"/>
    </location>
</feature>
<dbReference type="PROSITE" id="PS00149">
    <property type="entry name" value="SULFATASE_2"/>
    <property type="match status" value="1"/>
</dbReference>
<dbReference type="Proteomes" id="UP000824105">
    <property type="component" value="Unassembled WGS sequence"/>
</dbReference>
<reference evidence="6" key="2">
    <citation type="submission" date="2021-04" db="EMBL/GenBank/DDBJ databases">
        <authorList>
            <person name="Gilroy R."/>
        </authorList>
    </citation>
    <scope>NUCLEOTIDE SEQUENCE</scope>
    <source>
        <strain evidence="6">CHK188-11489</strain>
    </source>
</reference>
<dbReference type="InterPro" id="IPR017850">
    <property type="entry name" value="Alkaline_phosphatase_core_sf"/>
</dbReference>
<dbReference type="PANTHER" id="PTHR45953">
    <property type="entry name" value="IDURONATE 2-SULFATASE"/>
    <property type="match status" value="1"/>
</dbReference>
<protein>
    <submittedName>
        <fullName evidence="6">Sulfatase-like hydrolase/transferase</fullName>
    </submittedName>
</protein>
<evidence type="ECO:0000256" key="1">
    <source>
        <dbReference type="ARBA" id="ARBA00008779"/>
    </source>
</evidence>
<accession>A0A9D2JNN7</accession>
<name>A0A9D2JNN7_9FIRM</name>
<evidence type="ECO:0000313" key="6">
    <source>
        <dbReference type="EMBL" id="HIZ61178.1"/>
    </source>
</evidence>
<dbReference type="InterPro" id="IPR000917">
    <property type="entry name" value="Sulfatase_N"/>
</dbReference>
<dbReference type="PROSITE" id="PS00523">
    <property type="entry name" value="SULFATASE_1"/>
    <property type="match status" value="1"/>
</dbReference>
<dbReference type="Gene3D" id="3.40.720.10">
    <property type="entry name" value="Alkaline Phosphatase, subunit A"/>
    <property type="match status" value="1"/>
</dbReference>
<gene>
    <name evidence="6" type="ORF">H9724_00180</name>
</gene>
<dbReference type="GO" id="GO:0046872">
    <property type="term" value="F:metal ion binding"/>
    <property type="evidence" value="ECO:0007669"/>
    <property type="project" value="UniProtKB-KW"/>
</dbReference>
<comment type="caution">
    <text evidence="6">The sequence shown here is derived from an EMBL/GenBank/DDBJ whole genome shotgun (WGS) entry which is preliminary data.</text>
</comment>
<dbReference type="AlphaFoldDB" id="A0A9D2JNN7"/>
<reference evidence="6" key="1">
    <citation type="journal article" date="2021" name="PeerJ">
        <title>Extensive microbial diversity within the chicken gut microbiome revealed by metagenomics and culture.</title>
        <authorList>
            <person name="Gilroy R."/>
            <person name="Ravi A."/>
            <person name="Getino M."/>
            <person name="Pursley I."/>
            <person name="Horton D.L."/>
            <person name="Alikhan N.F."/>
            <person name="Baker D."/>
            <person name="Gharbi K."/>
            <person name="Hall N."/>
            <person name="Watson M."/>
            <person name="Adriaenssens E.M."/>
            <person name="Foster-Nyarko E."/>
            <person name="Jarju S."/>
            <person name="Secka A."/>
            <person name="Antonio M."/>
            <person name="Oren A."/>
            <person name="Chaudhuri R.R."/>
            <person name="La Ragione R."/>
            <person name="Hildebrand F."/>
            <person name="Pallen M.J."/>
        </authorList>
    </citation>
    <scope>NUCLEOTIDE SEQUENCE</scope>
    <source>
        <strain evidence="6">CHK188-11489</strain>
    </source>
</reference>
<evidence type="ECO:0000313" key="7">
    <source>
        <dbReference type="Proteomes" id="UP000824105"/>
    </source>
</evidence>
<dbReference type="GO" id="GO:0008484">
    <property type="term" value="F:sulfuric ester hydrolase activity"/>
    <property type="evidence" value="ECO:0007669"/>
    <property type="project" value="TreeGrafter"/>
</dbReference>
<comment type="similarity">
    <text evidence="1">Belongs to the sulfatase family.</text>
</comment>
<dbReference type="PANTHER" id="PTHR45953:SF1">
    <property type="entry name" value="IDURONATE 2-SULFATASE"/>
    <property type="match status" value="1"/>
</dbReference>
<feature type="compositionally biased region" description="Basic and acidic residues" evidence="4">
    <location>
        <begin position="158"/>
        <end position="175"/>
    </location>
</feature>
<dbReference type="Pfam" id="PF00884">
    <property type="entry name" value="Sulfatase"/>
    <property type="match status" value="1"/>
</dbReference>
<sequence>MMNKRPNIILMMADQMRFDALGCYGNNQIHTPNIDSLALNGSTFDNHFVQNPVCSPSRCSIITGRYPKNHGTRDNGIPLRDQEICLAEVLRDNGYRTAAIGKMHFTTQFVPKENEEDDWPADRYGFDVVHTTCDCKTGEYLTWLKQQSEKDYEIVKMQGERKAKEDRASAADKDLSGPPQVYPSEIDPRYHQSAWIADRMIDLIEESTPDQPFFALCSFVDPHHPFDPPAPYSTMYDPDKLALPVRQEGELDDKPPHFRRHRVGQGCSNEKYDYRRLTDHQWGEVKAAYYGMVSLVDYNIGRILQALRDKGITNDTLVLFTNDHGELMGDHGLLFKGPFHYDCLIKAPMILSWPGVIPSGSRYKQITEHVDIMPTLLDFAGVRAPNGVQGMSMAPILRGDGGAGREYALTEFTCYDWGLNVKTITGRHYKLTYYAGEAYGELYDRDRDPNEFVNLWEHPEYQEIKQTLLRKLLDRVIETEDTLPLRIGKY</sequence>